<evidence type="ECO:0000259" key="2">
    <source>
        <dbReference type="Pfam" id="PF04389"/>
    </source>
</evidence>
<evidence type="ECO:0000256" key="1">
    <source>
        <dbReference type="ARBA" id="ARBA00022801"/>
    </source>
</evidence>
<evidence type="ECO:0000313" key="4">
    <source>
        <dbReference type="Proteomes" id="UP000199004"/>
    </source>
</evidence>
<dbReference type="InterPro" id="IPR007484">
    <property type="entry name" value="Peptidase_M28"/>
</dbReference>
<reference evidence="3 4" key="1">
    <citation type="submission" date="2016-10" db="EMBL/GenBank/DDBJ databases">
        <authorList>
            <person name="de Groot N.N."/>
        </authorList>
    </citation>
    <scope>NUCLEOTIDE SEQUENCE [LARGE SCALE GENOMIC DNA]</scope>
    <source>
        <strain evidence="3 4">CGMCC 1.11147</strain>
    </source>
</reference>
<evidence type="ECO:0000313" key="3">
    <source>
        <dbReference type="EMBL" id="SDN83756.1"/>
    </source>
</evidence>
<dbReference type="InterPro" id="IPR001261">
    <property type="entry name" value="ArgE/DapE_CS"/>
</dbReference>
<feature type="domain" description="Peptidase M28" evidence="2">
    <location>
        <begin position="67"/>
        <end position="259"/>
    </location>
</feature>
<dbReference type="GO" id="GO:0006508">
    <property type="term" value="P:proteolysis"/>
    <property type="evidence" value="ECO:0007669"/>
    <property type="project" value="InterPro"/>
</dbReference>
<dbReference type="GO" id="GO:0008235">
    <property type="term" value="F:metalloexopeptidase activity"/>
    <property type="evidence" value="ECO:0007669"/>
    <property type="project" value="InterPro"/>
</dbReference>
<organism evidence="3 4">
    <name type="scientific">Nocardioides szechwanensis</name>
    <dbReference type="NCBI Taxonomy" id="1005944"/>
    <lineage>
        <taxon>Bacteria</taxon>
        <taxon>Bacillati</taxon>
        <taxon>Actinomycetota</taxon>
        <taxon>Actinomycetes</taxon>
        <taxon>Propionibacteriales</taxon>
        <taxon>Nocardioidaceae</taxon>
        <taxon>Nocardioides</taxon>
    </lineage>
</organism>
<dbReference type="Pfam" id="PF04389">
    <property type="entry name" value="Peptidase_M28"/>
    <property type="match status" value="1"/>
</dbReference>
<protein>
    <submittedName>
        <fullName evidence="3">Peptidase family M28</fullName>
    </submittedName>
</protein>
<keyword evidence="4" id="KW-1185">Reference proteome</keyword>
<accession>A0A1H0EN73</accession>
<dbReference type="EMBL" id="FNIC01000004">
    <property type="protein sequence ID" value="SDN83756.1"/>
    <property type="molecule type" value="Genomic_DNA"/>
</dbReference>
<dbReference type="PANTHER" id="PTHR12147">
    <property type="entry name" value="METALLOPEPTIDASE M28 FAMILY MEMBER"/>
    <property type="match status" value="1"/>
</dbReference>
<dbReference type="SUPFAM" id="SSF53187">
    <property type="entry name" value="Zn-dependent exopeptidases"/>
    <property type="match status" value="1"/>
</dbReference>
<dbReference type="Gene3D" id="3.40.630.10">
    <property type="entry name" value="Zn peptidases"/>
    <property type="match status" value="1"/>
</dbReference>
<proteinExistence type="predicted"/>
<dbReference type="PROSITE" id="PS00758">
    <property type="entry name" value="ARGE_DAPE_CPG2_1"/>
    <property type="match status" value="1"/>
</dbReference>
<dbReference type="InterPro" id="IPR045175">
    <property type="entry name" value="M28_fam"/>
</dbReference>
<dbReference type="AlphaFoldDB" id="A0A1H0EN73"/>
<name>A0A1H0EN73_9ACTN</name>
<dbReference type="Proteomes" id="UP000199004">
    <property type="component" value="Unassembled WGS sequence"/>
</dbReference>
<gene>
    <name evidence="3" type="ORF">SAMN05192576_2913</name>
</gene>
<dbReference type="STRING" id="1005944.SAMN05192576_2913"/>
<sequence>MRTAMDAVRHLALEIGPRPGTTKAYFEAAAWVERQLTGSGWSVERQRFPTPAGYSWNAPVEAGPSVNLIATQGELQPGEPWLAVGAHLDTVPLAPGAEDNASGIGVLLAVAEALQDTRSRLPVVLVAFGSEEPRGEGDAHHHYGSRAYVASLTPQQRQSLRGMVSMDRVGVGDVLPVGTPADGPTALTDALVEAARSAGVETVLDTGQDSSDHWSFVRDGLPGARLGGTSYGAYHSAADLPAVVNRAQLERTARTVLAWLR</sequence>
<keyword evidence="1" id="KW-0378">Hydrolase</keyword>
<dbReference type="PANTHER" id="PTHR12147:SF26">
    <property type="entry name" value="PEPTIDASE M28 DOMAIN-CONTAINING PROTEIN"/>
    <property type="match status" value="1"/>
</dbReference>